<evidence type="ECO:0000256" key="2">
    <source>
        <dbReference type="SAM" id="MobiDB-lite"/>
    </source>
</evidence>
<evidence type="ECO:0000313" key="4">
    <source>
        <dbReference type="EMBL" id="PWZ16065.1"/>
    </source>
</evidence>
<dbReference type="PROSITE" id="PS50287">
    <property type="entry name" value="SRCR_2"/>
    <property type="match status" value="1"/>
</dbReference>
<accession>A0A3L6E5M5</accession>
<dbReference type="EMBL" id="NCVQ01000007">
    <property type="protein sequence ID" value="PWZ16065.1"/>
    <property type="molecule type" value="Genomic_DNA"/>
</dbReference>
<name>A0A3L6E5M5_MAIZE</name>
<reference evidence="4" key="1">
    <citation type="journal article" date="2018" name="Nat. Genet.">
        <title>Extensive intraspecific gene order and gene structural variations between Mo17 and other maize genomes.</title>
        <authorList>
            <person name="Sun S."/>
            <person name="Zhou Y."/>
            <person name="Chen J."/>
            <person name="Shi J."/>
            <person name="Zhao H."/>
            <person name="Zhao H."/>
            <person name="Song W."/>
            <person name="Zhang M."/>
            <person name="Cui Y."/>
            <person name="Dong X."/>
            <person name="Liu H."/>
            <person name="Ma X."/>
            <person name="Jiao Y."/>
            <person name="Wang B."/>
            <person name="Wei X."/>
            <person name="Stein J.C."/>
            <person name="Glaubitz J.C."/>
            <person name="Lu F."/>
            <person name="Yu G."/>
            <person name="Liang C."/>
            <person name="Fengler K."/>
            <person name="Li B."/>
            <person name="Rafalski A."/>
            <person name="Schnable P.S."/>
            <person name="Ware D.H."/>
            <person name="Buckler E.S."/>
            <person name="Lai J."/>
        </authorList>
    </citation>
    <scope>NUCLEOTIDE SEQUENCE [LARGE SCALE GENOMIC DNA]</scope>
    <source>
        <tissue evidence="4">Seedling</tissue>
    </source>
</reference>
<feature type="region of interest" description="Disordered" evidence="2">
    <location>
        <begin position="230"/>
        <end position="260"/>
    </location>
</feature>
<feature type="domain" description="SRCR" evidence="3">
    <location>
        <begin position="140"/>
        <end position="185"/>
    </location>
</feature>
<dbReference type="Pfam" id="PF21864">
    <property type="entry name" value="MORF_dom"/>
    <property type="match status" value="1"/>
</dbReference>
<protein>
    <submittedName>
        <fullName evidence="4">Multiple organellar RNA editing factor 1, mitochondrial</fullName>
    </submittedName>
</protein>
<organism evidence="4">
    <name type="scientific">Zea mays</name>
    <name type="common">Maize</name>
    <dbReference type="NCBI Taxonomy" id="4577"/>
    <lineage>
        <taxon>Eukaryota</taxon>
        <taxon>Viridiplantae</taxon>
        <taxon>Streptophyta</taxon>
        <taxon>Embryophyta</taxon>
        <taxon>Tracheophyta</taxon>
        <taxon>Spermatophyta</taxon>
        <taxon>Magnoliopsida</taxon>
        <taxon>Liliopsida</taxon>
        <taxon>Poales</taxon>
        <taxon>Poaceae</taxon>
        <taxon>PACMAD clade</taxon>
        <taxon>Panicoideae</taxon>
        <taxon>Andropogonodae</taxon>
        <taxon>Andropogoneae</taxon>
        <taxon>Tripsacinae</taxon>
        <taxon>Zea</taxon>
    </lineage>
</organism>
<dbReference type="PANTHER" id="PTHR31346">
    <property type="entry name" value="MULTIPLE ORGANELLAR RNA EDITING FACTOR 2, CHLOROPLASTIC-RELATED-RELATED"/>
    <property type="match status" value="1"/>
</dbReference>
<proteinExistence type="predicted"/>
<dbReference type="GO" id="GO:0016554">
    <property type="term" value="P:cytidine to uridine editing"/>
    <property type="evidence" value="ECO:0007669"/>
    <property type="project" value="InterPro"/>
</dbReference>
<dbReference type="ExpressionAtlas" id="A0A3L6E5M5">
    <property type="expression patterns" value="baseline and differential"/>
</dbReference>
<evidence type="ECO:0000259" key="3">
    <source>
        <dbReference type="PROSITE" id="PS50287"/>
    </source>
</evidence>
<dbReference type="InterPro" id="IPR039206">
    <property type="entry name" value="MORF/ORRM1/DAG-like"/>
</dbReference>
<feature type="compositionally biased region" description="Basic and acidic residues" evidence="2">
    <location>
        <begin position="250"/>
        <end position="260"/>
    </location>
</feature>
<sequence>MKLMITVLTQGQHPEFKYLTHMHLGSFRKRRSCPMLEGATEDMDLMGRLLDELDLLQRHSPDVDLDMVDMDLLKHIVVHKKFISITKYHCKLGLTVLLACVTMKFKILEEPKLGRAWKFLSSMSEIVDLKKLFAPSTIAVYFSGGMPPICRGSVEISKDKQVNISRCEVMWTLQGVLWANVVCKQSLTVNGEESVKVGFEMIDAIVEAKAISVSSRNEFVRQNKISKSSKDELNGSEVKHEDAPEYEDVPLQKDPPEGSEEFSKQVDEAFLNYEVAKKRMYAFSTTTYIGFQAVMTEEMSEKFRGLPGVVFILPDSYLYPETKEYGATWMATRTTDVGDPTFFFSTSQFLRTDDSSFLLQPSSVDTHCSKEKEERGAHPWKKERLRRGLLAYGHTGSCD</sequence>
<comment type="caution">
    <text evidence="4">The sequence shown here is derived from an EMBL/GenBank/DDBJ whole genome shotgun (WGS) entry which is preliminary data.</text>
</comment>
<dbReference type="InterPro" id="IPR054059">
    <property type="entry name" value="MORF/ORRM1/DAG-like_MORF"/>
</dbReference>
<dbReference type="PANTHER" id="PTHR31346:SF5">
    <property type="entry name" value="MULTIPLE ORGANELLAR RNA EDITING FACTOR 1, MITOCHONDRIAL"/>
    <property type="match status" value="1"/>
</dbReference>
<gene>
    <name evidence="4" type="ORF">Zm00014a_036928</name>
</gene>
<dbReference type="GO" id="GO:0016020">
    <property type="term" value="C:membrane"/>
    <property type="evidence" value="ECO:0007669"/>
    <property type="project" value="InterPro"/>
</dbReference>
<feature type="compositionally biased region" description="Basic and acidic residues" evidence="2">
    <location>
        <begin position="230"/>
        <end position="243"/>
    </location>
</feature>
<dbReference type="Proteomes" id="UP000251960">
    <property type="component" value="Chromosome 6"/>
</dbReference>
<dbReference type="InterPro" id="IPR001190">
    <property type="entry name" value="SRCR"/>
</dbReference>
<evidence type="ECO:0000256" key="1">
    <source>
        <dbReference type="ARBA" id="ARBA00022946"/>
    </source>
</evidence>
<keyword evidence="1" id="KW-0809">Transit peptide</keyword>
<dbReference type="AlphaFoldDB" id="A0A3L6E5M5"/>